<accession>A0A370GH26</accession>
<evidence type="ECO:0000313" key="1">
    <source>
        <dbReference type="EMBL" id="RDI42650.1"/>
    </source>
</evidence>
<sequence length="226" mass="24671">MKLMYALWGSNLDEVLHAQALHEQLASVGAESLQLNISDADVTAAQLRHSTYDNPVAAIVSIWTEADNGPITDALAAVSDGVNGWIVEERVPLEPPPTADGARCDALANIALLRIPPDIERTDWFGHWRDKHTAVAIETQATFGYVQNTVVAAITPGRRVDAVVEELFPMAAMTDQHAFWGSGGDDAELQRRIGRMMDSVNAFGVGQDLDVIPTSRYHYRLALSPR</sequence>
<dbReference type="SUPFAM" id="SSF54909">
    <property type="entry name" value="Dimeric alpha+beta barrel"/>
    <property type="match status" value="1"/>
</dbReference>
<protein>
    <submittedName>
        <fullName evidence="1">EthD domain-containing protein</fullName>
    </submittedName>
</protein>
<dbReference type="EMBL" id="QQAZ01000025">
    <property type="protein sequence ID" value="RDI42650.1"/>
    <property type="molecule type" value="Genomic_DNA"/>
</dbReference>
<comment type="caution">
    <text evidence="1">The sequence shown here is derived from an EMBL/GenBank/DDBJ whole genome shotgun (WGS) entry which is preliminary data.</text>
</comment>
<dbReference type="STRING" id="1210089.GCA_001613165_06619"/>
<evidence type="ECO:0000313" key="2">
    <source>
        <dbReference type="Proteomes" id="UP000255355"/>
    </source>
</evidence>
<keyword evidence="2" id="KW-1185">Reference proteome</keyword>
<reference evidence="1 2" key="1">
    <citation type="submission" date="2018-07" db="EMBL/GenBank/DDBJ databases">
        <title>Genomic Encyclopedia of Type Strains, Phase IV (KMG-IV): sequencing the most valuable type-strain genomes for metagenomic binning, comparative biology and taxonomic classification.</title>
        <authorList>
            <person name="Goeker M."/>
        </authorList>
    </citation>
    <scope>NUCLEOTIDE SEQUENCE [LARGE SCALE GENOMIC DNA]</scope>
    <source>
        <strain evidence="1 2">DSM 44952</strain>
    </source>
</reference>
<dbReference type="OrthoDB" id="9015064at2"/>
<gene>
    <name evidence="1" type="ORF">DFR68_12546</name>
</gene>
<dbReference type="RefSeq" id="WP_068029045.1">
    <property type="nucleotide sequence ID" value="NZ_QQAZ01000025.1"/>
</dbReference>
<name>A0A370GH26_9NOCA</name>
<dbReference type="AlphaFoldDB" id="A0A370GH26"/>
<dbReference type="Proteomes" id="UP000255355">
    <property type="component" value="Unassembled WGS sequence"/>
</dbReference>
<proteinExistence type="predicted"/>
<organism evidence="1 2">
    <name type="scientific">Nocardia mexicana</name>
    <dbReference type="NCBI Taxonomy" id="279262"/>
    <lineage>
        <taxon>Bacteria</taxon>
        <taxon>Bacillati</taxon>
        <taxon>Actinomycetota</taxon>
        <taxon>Actinomycetes</taxon>
        <taxon>Mycobacteriales</taxon>
        <taxon>Nocardiaceae</taxon>
        <taxon>Nocardia</taxon>
    </lineage>
</organism>
<dbReference type="InterPro" id="IPR011008">
    <property type="entry name" value="Dimeric_a/b-barrel"/>
</dbReference>